<protein>
    <submittedName>
        <fullName evidence="1">(salmon louse) hypothetical protein</fullName>
    </submittedName>
</protein>
<dbReference type="Proteomes" id="UP000675881">
    <property type="component" value="Chromosome 6"/>
</dbReference>
<organism evidence="1 2">
    <name type="scientific">Lepeophtheirus salmonis</name>
    <name type="common">Salmon louse</name>
    <name type="synonym">Caligus salmonis</name>
    <dbReference type="NCBI Taxonomy" id="72036"/>
    <lineage>
        <taxon>Eukaryota</taxon>
        <taxon>Metazoa</taxon>
        <taxon>Ecdysozoa</taxon>
        <taxon>Arthropoda</taxon>
        <taxon>Crustacea</taxon>
        <taxon>Multicrustacea</taxon>
        <taxon>Hexanauplia</taxon>
        <taxon>Copepoda</taxon>
        <taxon>Siphonostomatoida</taxon>
        <taxon>Caligidae</taxon>
        <taxon>Lepeophtheirus</taxon>
    </lineage>
</organism>
<sequence length="106" mass="11552">MIENKLSPDGIYNIDETGLTTLQVPGKVLSTLAKKQVGATKRRTSDCLLWSQRPSTTNVFLNCTVSGAKGVAIKPGYMNSELFVKKYLPHFIKHATCSNADSFDSG</sequence>
<dbReference type="AlphaFoldDB" id="A0A7R8D005"/>
<proteinExistence type="predicted"/>
<dbReference type="OrthoDB" id="8191755at2759"/>
<gene>
    <name evidence="1" type="ORF">LSAA_12519</name>
</gene>
<keyword evidence="2" id="KW-1185">Reference proteome</keyword>
<evidence type="ECO:0000313" key="1">
    <source>
        <dbReference type="EMBL" id="CAF2979883.1"/>
    </source>
</evidence>
<accession>A0A7R8D005</accession>
<name>A0A7R8D005_LEPSM</name>
<evidence type="ECO:0000313" key="2">
    <source>
        <dbReference type="Proteomes" id="UP000675881"/>
    </source>
</evidence>
<reference evidence="1" key="1">
    <citation type="submission" date="2021-02" db="EMBL/GenBank/DDBJ databases">
        <authorList>
            <person name="Bekaert M."/>
        </authorList>
    </citation>
    <scope>NUCLEOTIDE SEQUENCE</scope>
    <source>
        <strain evidence="1">IoA-00</strain>
    </source>
</reference>
<dbReference type="EMBL" id="HG994585">
    <property type="protein sequence ID" value="CAF2979883.1"/>
    <property type="molecule type" value="Genomic_DNA"/>
</dbReference>